<proteinExistence type="inferred from homology"/>
<accession>A0A6A4WJ49</accession>
<evidence type="ECO:0000259" key="4">
    <source>
        <dbReference type="Pfam" id="PF12624"/>
    </source>
</evidence>
<gene>
    <name evidence="5" type="primary">Vps13_0</name>
    <name evidence="5" type="ORF">FJT64_021752</name>
</gene>
<evidence type="ECO:0000256" key="2">
    <source>
        <dbReference type="ARBA" id="ARBA00022448"/>
    </source>
</evidence>
<reference evidence="5 6" key="1">
    <citation type="submission" date="2019-07" db="EMBL/GenBank/DDBJ databases">
        <title>Draft genome assembly of a fouling barnacle, Amphibalanus amphitrite (Darwin, 1854): The first reference genome for Thecostraca.</title>
        <authorList>
            <person name="Kim W."/>
        </authorList>
    </citation>
    <scope>NUCLEOTIDE SEQUENCE [LARGE SCALE GENOMIC DNA]</scope>
    <source>
        <strain evidence="5">SNU_AA5</strain>
        <tissue evidence="5">Soma without cirri and trophi</tissue>
    </source>
</reference>
<evidence type="ECO:0000313" key="5">
    <source>
        <dbReference type="EMBL" id="KAF0306855.1"/>
    </source>
</evidence>
<evidence type="ECO:0000256" key="3">
    <source>
        <dbReference type="SAM" id="MobiDB-lite"/>
    </source>
</evidence>
<dbReference type="OrthoDB" id="6373482at2759"/>
<dbReference type="PANTHER" id="PTHR16166:SF93">
    <property type="entry name" value="INTERMEMBRANE LIPID TRANSFER PROTEIN VPS13"/>
    <property type="match status" value="1"/>
</dbReference>
<dbReference type="GO" id="GO:0006623">
    <property type="term" value="P:protein targeting to vacuole"/>
    <property type="evidence" value="ECO:0007669"/>
    <property type="project" value="TreeGrafter"/>
</dbReference>
<dbReference type="EMBL" id="VIIS01000626">
    <property type="protein sequence ID" value="KAF0306855.1"/>
    <property type="molecule type" value="Genomic_DNA"/>
</dbReference>
<comment type="caution">
    <text evidence="5">The sequence shown here is derived from an EMBL/GenBank/DDBJ whole genome shotgun (WGS) entry which is preliminary data.</text>
</comment>
<sequence>MVFESVVADVLNRFLGDYVENLDGSQLKLGIWGGDVVLKDLRLKDSALQDLDLPIKTVSGYLGKLVLKIPWKNLYTAPVVVLVERLHLLAVPSQGVAYNREKEDANARDLRKQQLSRYERRQQLADTSEKLKEKDDTFVEKLVTQIIKNVQVTVQDIHIRYEDQITAPDTPFALGVTLHKLCLESTDNHWKPAIVTDAVRQIYKLVSLDSLSVYWNSRTELYGQLSDQERERRFIAEIATSDSVPPGAKYILGPINAKAQLKLNPKPEHDGSGFQIPKVWLNLVLEQLAVGVTKYQYWDMMELLQSMERMTLAQPYRKYRPQVTQYHGHAAEWWRFAYKCVLNEMVRRRRRNWSWVHMKSYRDMCRRYAKAYKTKLTTKKVPPDVQARIDDYEFKLDIVNVIMIRQKVQLEVDRQVERQKKEKKESGWFGGWFGGGSKTDTTADDGDIAKQFEAAMTPEERQKLYAAIDYQENAAPTEYPAEFEAVQLAFRLGTLRLACRGRGGHSDGPSCEWTAVPDGGGESPAIASTRSGSASAALAHGNV</sequence>
<dbReference type="GO" id="GO:0045053">
    <property type="term" value="P:protein retention in Golgi apparatus"/>
    <property type="evidence" value="ECO:0007669"/>
    <property type="project" value="TreeGrafter"/>
</dbReference>
<protein>
    <submittedName>
        <fullName evidence="5">Vacuolar protein sorting-associated protein 13</fullName>
    </submittedName>
</protein>
<dbReference type="Proteomes" id="UP000440578">
    <property type="component" value="Unassembled WGS sequence"/>
</dbReference>
<organism evidence="5 6">
    <name type="scientific">Amphibalanus amphitrite</name>
    <name type="common">Striped barnacle</name>
    <name type="synonym">Balanus amphitrite</name>
    <dbReference type="NCBI Taxonomy" id="1232801"/>
    <lineage>
        <taxon>Eukaryota</taxon>
        <taxon>Metazoa</taxon>
        <taxon>Ecdysozoa</taxon>
        <taxon>Arthropoda</taxon>
        <taxon>Crustacea</taxon>
        <taxon>Multicrustacea</taxon>
        <taxon>Cirripedia</taxon>
        <taxon>Thoracica</taxon>
        <taxon>Thoracicalcarea</taxon>
        <taxon>Balanomorpha</taxon>
        <taxon>Balanoidea</taxon>
        <taxon>Balanidae</taxon>
        <taxon>Amphibalaninae</taxon>
        <taxon>Amphibalanus</taxon>
    </lineage>
</organism>
<dbReference type="Pfam" id="PF12624">
    <property type="entry name" value="VPS13_N"/>
    <property type="match status" value="1"/>
</dbReference>
<dbReference type="AlphaFoldDB" id="A0A6A4WJ49"/>
<dbReference type="PANTHER" id="PTHR16166">
    <property type="entry name" value="VACUOLAR PROTEIN SORTING-ASSOCIATED PROTEIN VPS13"/>
    <property type="match status" value="1"/>
</dbReference>
<dbReference type="InterPro" id="IPR026854">
    <property type="entry name" value="VPS13_N"/>
</dbReference>
<keyword evidence="6" id="KW-1185">Reference proteome</keyword>
<evidence type="ECO:0000256" key="1">
    <source>
        <dbReference type="ARBA" id="ARBA00006545"/>
    </source>
</evidence>
<name>A0A6A4WJ49_AMPAM</name>
<keyword evidence="2" id="KW-0813">Transport</keyword>
<feature type="region of interest" description="Disordered" evidence="3">
    <location>
        <begin position="518"/>
        <end position="543"/>
    </location>
</feature>
<dbReference type="InterPro" id="IPR026847">
    <property type="entry name" value="VPS13"/>
</dbReference>
<feature type="domain" description="Chorein N-terminal" evidence="4">
    <location>
        <begin position="2"/>
        <end position="495"/>
    </location>
</feature>
<evidence type="ECO:0000313" key="6">
    <source>
        <dbReference type="Proteomes" id="UP000440578"/>
    </source>
</evidence>
<comment type="similarity">
    <text evidence="1">Belongs to the VPS13 family.</text>
</comment>